<keyword evidence="2" id="KW-1185">Reference proteome</keyword>
<reference evidence="1 2" key="1">
    <citation type="submission" date="2020-04" db="EMBL/GenBank/DDBJ databases">
        <title>Flammeovirga sp. SR4, a novel species isolated from seawater.</title>
        <authorList>
            <person name="Wang X."/>
        </authorList>
    </citation>
    <scope>NUCLEOTIDE SEQUENCE [LARGE SCALE GENOMIC DNA]</scope>
    <source>
        <strain evidence="1 2">ATCC 23126</strain>
    </source>
</reference>
<evidence type="ECO:0000313" key="1">
    <source>
        <dbReference type="EMBL" id="NME72069.1"/>
    </source>
</evidence>
<sequence>MTQLIVSVKDDKNALIIKELLKDLSFIDKIQEINEVEENLSSEEQLENVKKHILALKSQHKDISVKVDWKG</sequence>
<protein>
    <submittedName>
        <fullName evidence="1">Uncharacterized protein</fullName>
    </submittedName>
</protein>
<dbReference type="AlphaFoldDB" id="A0A7X9S0M8"/>
<dbReference type="RefSeq" id="WP_169660263.1">
    <property type="nucleotide sequence ID" value="NZ_JABANE010000131.1"/>
</dbReference>
<accession>A0A7X9S0M8</accession>
<evidence type="ECO:0000313" key="2">
    <source>
        <dbReference type="Proteomes" id="UP000576082"/>
    </source>
</evidence>
<gene>
    <name evidence="1" type="ORF">HHU12_29170</name>
</gene>
<dbReference type="Proteomes" id="UP000576082">
    <property type="component" value="Unassembled WGS sequence"/>
</dbReference>
<dbReference type="EMBL" id="JABANE010000131">
    <property type="protein sequence ID" value="NME72069.1"/>
    <property type="molecule type" value="Genomic_DNA"/>
</dbReference>
<name>A0A7X9S0M8_9BACT</name>
<proteinExistence type="predicted"/>
<comment type="caution">
    <text evidence="1">The sequence shown here is derived from an EMBL/GenBank/DDBJ whole genome shotgun (WGS) entry which is preliminary data.</text>
</comment>
<organism evidence="1 2">
    <name type="scientific">Flammeovirga aprica JL-4</name>
    <dbReference type="NCBI Taxonomy" id="694437"/>
    <lineage>
        <taxon>Bacteria</taxon>
        <taxon>Pseudomonadati</taxon>
        <taxon>Bacteroidota</taxon>
        <taxon>Cytophagia</taxon>
        <taxon>Cytophagales</taxon>
        <taxon>Flammeovirgaceae</taxon>
        <taxon>Flammeovirga</taxon>
    </lineage>
</organism>